<reference evidence="2" key="1">
    <citation type="submission" date="2020-02" db="EMBL/GenBank/DDBJ databases">
        <authorList>
            <person name="Meier V. D."/>
        </authorList>
    </citation>
    <scope>NUCLEOTIDE SEQUENCE</scope>
    <source>
        <strain evidence="2">AVDCRST_MAG52</strain>
    </source>
</reference>
<evidence type="ECO:0000256" key="1">
    <source>
        <dbReference type="SAM" id="MobiDB-lite"/>
    </source>
</evidence>
<dbReference type="EMBL" id="CADCTN010000094">
    <property type="protein sequence ID" value="CAA9237630.1"/>
    <property type="molecule type" value="Genomic_DNA"/>
</dbReference>
<feature type="compositionally biased region" description="Low complexity" evidence="1">
    <location>
        <begin position="17"/>
        <end position="26"/>
    </location>
</feature>
<feature type="region of interest" description="Disordered" evidence="1">
    <location>
        <begin position="1"/>
        <end position="42"/>
    </location>
</feature>
<feature type="compositionally biased region" description="Low complexity" evidence="1">
    <location>
        <begin position="1"/>
        <end position="10"/>
    </location>
</feature>
<accession>A0A6J4I1C9</accession>
<sequence>CRSCSAPSRGPVGGSGPPRRGGSRPTTRGRRWRSRAGGAATG</sequence>
<evidence type="ECO:0000313" key="2">
    <source>
        <dbReference type="EMBL" id="CAA9237630.1"/>
    </source>
</evidence>
<dbReference type="AlphaFoldDB" id="A0A6J4I1C9"/>
<gene>
    <name evidence="2" type="ORF">AVDCRST_MAG52-1541</name>
</gene>
<feature type="non-terminal residue" evidence="2">
    <location>
        <position position="42"/>
    </location>
</feature>
<organism evidence="2">
    <name type="scientific">uncultured Blastococcus sp</name>
    <dbReference type="NCBI Taxonomy" id="217144"/>
    <lineage>
        <taxon>Bacteria</taxon>
        <taxon>Bacillati</taxon>
        <taxon>Actinomycetota</taxon>
        <taxon>Actinomycetes</taxon>
        <taxon>Geodermatophilales</taxon>
        <taxon>Geodermatophilaceae</taxon>
        <taxon>Blastococcus</taxon>
        <taxon>environmental samples</taxon>
    </lineage>
</organism>
<proteinExistence type="predicted"/>
<name>A0A6J4I1C9_9ACTN</name>
<feature type="non-terminal residue" evidence="2">
    <location>
        <position position="1"/>
    </location>
</feature>
<protein>
    <submittedName>
        <fullName evidence="2">Uncharacterized protein</fullName>
    </submittedName>
</protein>